<dbReference type="InterPro" id="IPR028896">
    <property type="entry name" value="GcvT/YgfZ/DmdA"/>
</dbReference>
<dbReference type="RefSeq" id="WP_342586683.1">
    <property type="nucleotide sequence ID" value="NZ_MASI01000008.1"/>
</dbReference>
<dbReference type="SUPFAM" id="SSF101790">
    <property type="entry name" value="Aminomethyltransferase beta-barrel domain"/>
    <property type="match status" value="1"/>
</dbReference>
<evidence type="ECO:0000313" key="4">
    <source>
        <dbReference type="EMBL" id="ODA66292.1"/>
    </source>
</evidence>
<dbReference type="InterPro" id="IPR029043">
    <property type="entry name" value="GcvT/YgfZ_C"/>
</dbReference>
<keyword evidence="4" id="KW-0808">Transferase</keyword>
<accession>A0A1E2RVV5</accession>
<dbReference type="Proteomes" id="UP000095087">
    <property type="component" value="Unassembled WGS sequence"/>
</dbReference>
<evidence type="ECO:0000313" key="5">
    <source>
        <dbReference type="Proteomes" id="UP000095087"/>
    </source>
</evidence>
<dbReference type="PANTHER" id="PTHR43757:SF2">
    <property type="entry name" value="AMINOMETHYLTRANSFERASE, MITOCHONDRIAL"/>
    <property type="match status" value="1"/>
</dbReference>
<dbReference type="InterPro" id="IPR006222">
    <property type="entry name" value="GCVT_N"/>
</dbReference>
<dbReference type="Pfam" id="PF08669">
    <property type="entry name" value="GCV_T_C"/>
    <property type="match status" value="1"/>
</dbReference>
<dbReference type="PATRIC" id="fig|1177755.3.peg.2712"/>
<dbReference type="STRING" id="1177755.A7A08_02690"/>
<protein>
    <submittedName>
        <fullName evidence="4">Aminomethyltransferase</fullName>
        <ecNumber evidence="4">2.1.2.10</ecNumber>
    </submittedName>
</protein>
<gene>
    <name evidence="4" type="ORF">A7A08_02690</name>
</gene>
<dbReference type="EMBL" id="MASI01000008">
    <property type="protein sequence ID" value="ODA66292.1"/>
    <property type="molecule type" value="Genomic_DNA"/>
</dbReference>
<comment type="caution">
    <text evidence="4">The sequence shown here is derived from an EMBL/GenBank/DDBJ whole genome shotgun (WGS) entry which is preliminary data.</text>
</comment>
<keyword evidence="5" id="KW-1185">Reference proteome</keyword>
<feature type="domain" description="Aminomethyltransferase C-terminal" evidence="3">
    <location>
        <begin position="286"/>
        <end position="357"/>
    </location>
</feature>
<dbReference type="InterPro" id="IPR027266">
    <property type="entry name" value="TrmE/GcvT-like"/>
</dbReference>
<sequence>MTQRNSALNDRHKALGSKLDGDTWCDMAVPWSYATDPDDEVVAVRTRAGLIDMSAINLIRVAGPDAAAVLDSFVAIEVPKLKPGTARLAVEADEKGAVIDDIMIIRDGRDRFRITHGSGATPQQLADAAEGKDVDIQVDRDTHILSLQGPAALSILDPHTPLDLEALEYFHHAETELFGTPVVIARAGYCGEHGYEIYAAAADAVHLWDAILDRGRGRGVMAVSWTALDILRVEAGLLFFPFDMPEGDTTPWEIGLGWAIDGDKRARHVGKRGIRSACGKERVKQAGIACRTGRAVEPGARICRDGEEVGIVTSAVFSRYLMQSLALVHLKPDHAALGTKLTVADGAGEVDAWWCRSPSTIPCACARDNGAPETAIGMQRLGAAPPLEMRAGMVANPKEVRTSMNALRHGGHGIDRSFA</sequence>
<reference evidence="4" key="1">
    <citation type="submission" date="2016-07" db="EMBL/GenBank/DDBJ databases">
        <title>Draft genome sequence of Methyloligella halotolerans C2T (VKM B-2706T=CCUG 61687T=DSM 25045T), a halotolerant polyhydroxybutyrate accumulating methylotroph.</title>
        <authorList>
            <person name="Vasilenko O.V."/>
            <person name="Doronina N.V."/>
            <person name="Poroshina M.N."/>
            <person name="Tarlachkov S.V."/>
            <person name="Trotsenko Y.A."/>
        </authorList>
    </citation>
    <scope>NUCLEOTIDE SEQUENCE [LARGE SCALE GENOMIC DNA]</scope>
    <source>
        <strain evidence="4">VKM B-2706</strain>
    </source>
</reference>
<dbReference type="PANTHER" id="PTHR43757">
    <property type="entry name" value="AMINOMETHYLTRANSFERASE"/>
    <property type="match status" value="1"/>
</dbReference>
<keyword evidence="4" id="KW-0489">Methyltransferase</keyword>
<dbReference type="GO" id="GO:0008168">
    <property type="term" value="F:methyltransferase activity"/>
    <property type="evidence" value="ECO:0007669"/>
    <property type="project" value="UniProtKB-KW"/>
</dbReference>
<evidence type="ECO:0000259" key="3">
    <source>
        <dbReference type="Pfam" id="PF08669"/>
    </source>
</evidence>
<dbReference type="Pfam" id="PF01571">
    <property type="entry name" value="GCV_T"/>
    <property type="match status" value="1"/>
</dbReference>
<dbReference type="Gene3D" id="3.30.1360.120">
    <property type="entry name" value="Probable tRNA modification gtpase trme, domain 1"/>
    <property type="match status" value="1"/>
</dbReference>
<proteinExistence type="predicted"/>
<dbReference type="PIRSF" id="PIRSF006487">
    <property type="entry name" value="GcvT"/>
    <property type="match status" value="1"/>
</dbReference>
<feature type="domain" description="GCVT N-terminal" evidence="2">
    <location>
        <begin position="9"/>
        <end position="264"/>
    </location>
</feature>
<dbReference type="GO" id="GO:0004047">
    <property type="term" value="F:aminomethyltransferase activity"/>
    <property type="evidence" value="ECO:0007669"/>
    <property type="project" value="UniProtKB-EC"/>
</dbReference>
<dbReference type="GO" id="GO:0032259">
    <property type="term" value="P:methylation"/>
    <property type="evidence" value="ECO:0007669"/>
    <property type="project" value="UniProtKB-KW"/>
</dbReference>
<dbReference type="SUPFAM" id="SSF103025">
    <property type="entry name" value="Folate-binding domain"/>
    <property type="match status" value="1"/>
</dbReference>
<dbReference type="EC" id="2.1.2.10" evidence="4"/>
<dbReference type="InterPro" id="IPR013977">
    <property type="entry name" value="GcvT_C"/>
</dbReference>
<organism evidence="4 5">
    <name type="scientific">Methyloligella halotolerans</name>
    <dbReference type="NCBI Taxonomy" id="1177755"/>
    <lineage>
        <taxon>Bacteria</taxon>
        <taxon>Pseudomonadati</taxon>
        <taxon>Pseudomonadota</taxon>
        <taxon>Alphaproteobacteria</taxon>
        <taxon>Hyphomicrobiales</taxon>
        <taxon>Hyphomicrobiaceae</taxon>
        <taxon>Methyloligella</taxon>
    </lineage>
</organism>
<evidence type="ECO:0000259" key="2">
    <source>
        <dbReference type="Pfam" id="PF01571"/>
    </source>
</evidence>
<name>A0A1E2RVV5_9HYPH</name>
<evidence type="ECO:0000256" key="1">
    <source>
        <dbReference type="PIRSR" id="PIRSR006487-1"/>
    </source>
</evidence>
<feature type="binding site" evidence="1">
    <location>
        <position position="196"/>
    </location>
    <ligand>
        <name>substrate</name>
    </ligand>
</feature>
<dbReference type="AlphaFoldDB" id="A0A1E2RVV5"/>